<keyword evidence="4" id="KW-0862">Zinc</keyword>
<dbReference type="SUPFAM" id="SSF51069">
    <property type="entry name" value="Carbonic anhydrase"/>
    <property type="match status" value="1"/>
</dbReference>
<dbReference type="PANTHER" id="PTHR18952:SF265">
    <property type="entry name" value="CARBONIC ANHYDRASE"/>
    <property type="match status" value="1"/>
</dbReference>
<evidence type="ECO:0000256" key="1">
    <source>
        <dbReference type="ARBA" id="ARBA00010718"/>
    </source>
</evidence>
<dbReference type="InterPro" id="IPR001148">
    <property type="entry name" value="CA_dom"/>
</dbReference>
<dbReference type="PANTHER" id="PTHR18952">
    <property type="entry name" value="CARBONIC ANHYDRASE"/>
    <property type="match status" value="1"/>
</dbReference>
<feature type="region of interest" description="Disordered" evidence="7">
    <location>
        <begin position="279"/>
        <end position="299"/>
    </location>
</feature>
<dbReference type="AlphaFoldDB" id="A0A8E5JSQ2"/>
<organism evidence="10">
    <name type="scientific">Schistocerca gregaria</name>
    <name type="common">Desert locust</name>
    <name type="synonym">Gryllus gregarius</name>
    <dbReference type="NCBI Taxonomy" id="7010"/>
    <lineage>
        <taxon>Eukaryota</taxon>
        <taxon>Metazoa</taxon>
        <taxon>Ecdysozoa</taxon>
        <taxon>Arthropoda</taxon>
        <taxon>Hexapoda</taxon>
        <taxon>Insecta</taxon>
        <taxon>Pterygota</taxon>
        <taxon>Neoptera</taxon>
        <taxon>Polyneoptera</taxon>
        <taxon>Orthoptera</taxon>
        <taxon>Caelifera</taxon>
        <taxon>Acrididea</taxon>
        <taxon>Acridomorpha</taxon>
        <taxon>Acridoidea</taxon>
        <taxon>Acrididae</taxon>
        <taxon>Cyrtacanthacridinae</taxon>
        <taxon>Schistocerca</taxon>
    </lineage>
</organism>
<keyword evidence="5" id="KW-0456">Lyase</keyword>
<dbReference type="InterPro" id="IPR036398">
    <property type="entry name" value="CA_dom_sf"/>
</dbReference>
<evidence type="ECO:0000313" key="10">
    <source>
        <dbReference type="EMBL" id="QVD39279.1"/>
    </source>
</evidence>
<evidence type="ECO:0000256" key="5">
    <source>
        <dbReference type="ARBA" id="ARBA00023239"/>
    </source>
</evidence>
<dbReference type="GO" id="GO:0008270">
    <property type="term" value="F:zinc ion binding"/>
    <property type="evidence" value="ECO:0007669"/>
    <property type="project" value="InterPro"/>
</dbReference>
<reference evidence="10" key="1">
    <citation type="journal article" date="2021" name="J. Neurophysiol.">
        <title>Gene transcription changes in a locust model of noise-induced deafness.</title>
        <authorList>
            <person name="French A.S."/>
            <person name="Warren B."/>
        </authorList>
    </citation>
    <scope>NUCLEOTIDE SEQUENCE</scope>
</reference>
<evidence type="ECO:0000256" key="6">
    <source>
        <dbReference type="ARBA" id="ARBA00048348"/>
    </source>
</evidence>
<evidence type="ECO:0000256" key="3">
    <source>
        <dbReference type="ARBA" id="ARBA00022723"/>
    </source>
</evidence>
<evidence type="ECO:0000259" key="9">
    <source>
        <dbReference type="PROSITE" id="PS51144"/>
    </source>
</evidence>
<dbReference type="PROSITE" id="PS51144">
    <property type="entry name" value="ALPHA_CA_2"/>
    <property type="match status" value="1"/>
</dbReference>
<dbReference type="Gene3D" id="3.10.200.10">
    <property type="entry name" value="Alpha carbonic anhydrase"/>
    <property type="match status" value="1"/>
</dbReference>
<keyword evidence="8" id="KW-0732">Signal</keyword>
<dbReference type="EC" id="4.2.1.1" evidence="2"/>
<dbReference type="SMART" id="SM01057">
    <property type="entry name" value="Carb_anhydrase"/>
    <property type="match status" value="1"/>
</dbReference>
<sequence length="299" mass="33281">MVFHQALVLGIVLFAATGKAQVDFSYEGEDGPDHWAELYPMCGGSRQSPVNIQEDRTKKTSSPALWLYYPGSIPWEANLTNNGHTALLKLNPALPITLHGGPLSAPYVFQQLHFHWGSNDSVGSEHAINSHFSTMEMHMVFYKDEYGSPSNAAKYSDGFAVLSILLDHNENGNPVLPPVVWALQRIQNYGDVTNLDTGLALESLLPNDRHLYYTYPGSLTTPPCDEAVTWIIFRQHVPISSEQVAAFRTLKTEDGSLLTSNRRPLQPLGNRTVSLVSFSSSHRRGSATRRRGQHGRRRQ</sequence>
<proteinExistence type="evidence at transcript level"/>
<comment type="similarity">
    <text evidence="1">Belongs to the alpha-carbonic anhydrase family.</text>
</comment>
<dbReference type="CDD" id="cd00326">
    <property type="entry name" value="alpha_CA"/>
    <property type="match status" value="1"/>
</dbReference>
<evidence type="ECO:0000256" key="4">
    <source>
        <dbReference type="ARBA" id="ARBA00022833"/>
    </source>
</evidence>
<feature type="compositionally biased region" description="Basic residues" evidence="7">
    <location>
        <begin position="281"/>
        <end position="299"/>
    </location>
</feature>
<evidence type="ECO:0000256" key="2">
    <source>
        <dbReference type="ARBA" id="ARBA00012925"/>
    </source>
</evidence>
<evidence type="ECO:0000256" key="7">
    <source>
        <dbReference type="SAM" id="MobiDB-lite"/>
    </source>
</evidence>
<protein>
    <recommendedName>
        <fullName evidence="2">carbonic anhydrase</fullName>
        <ecNumber evidence="2">4.2.1.1</ecNumber>
    </recommendedName>
</protein>
<name>A0A8E5JSQ2_SCHGR</name>
<accession>A0A8E5JSQ2</accession>
<keyword evidence="3" id="KW-0479">Metal-binding</keyword>
<dbReference type="Pfam" id="PF00194">
    <property type="entry name" value="Carb_anhydrase"/>
    <property type="match status" value="1"/>
</dbReference>
<evidence type="ECO:0000256" key="8">
    <source>
        <dbReference type="SAM" id="SignalP"/>
    </source>
</evidence>
<dbReference type="EMBL" id="MW962513">
    <property type="protein sequence ID" value="QVD39279.1"/>
    <property type="molecule type" value="mRNA"/>
</dbReference>
<feature type="signal peptide" evidence="8">
    <location>
        <begin position="1"/>
        <end position="20"/>
    </location>
</feature>
<dbReference type="InterPro" id="IPR023561">
    <property type="entry name" value="Carbonic_anhydrase_a-class"/>
</dbReference>
<dbReference type="GO" id="GO:0004089">
    <property type="term" value="F:carbonate dehydratase activity"/>
    <property type="evidence" value="ECO:0007669"/>
    <property type="project" value="UniProtKB-EC"/>
</dbReference>
<dbReference type="OrthoDB" id="429145at2759"/>
<comment type="catalytic activity">
    <reaction evidence="6">
        <text>hydrogencarbonate + H(+) = CO2 + H2O</text>
        <dbReference type="Rhea" id="RHEA:10748"/>
        <dbReference type="ChEBI" id="CHEBI:15377"/>
        <dbReference type="ChEBI" id="CHEBI:15378"/>
        <dbReference type="ChEBI" id="CHEBI:16526"/>
        <dbReference type="ChEBI" id="CHEBI:17544"/>
        <dbReference type="EC" id="4.2.1.1"/>
    </reaction>
</comment>
<feature type="domain" description="Alpha-carbonic anhydrase" evidence="9">
    <location>
        <begin position="22"/>
        <end position="277"/>
    </location>
</feature>
<feature type="chain" id="PRO_5034888134" description="carbonic anhydrase" evidence="8">
    <location>
        <begin position="21"/>
        <end position="299"/>
    </location>
</feature>